<comment type="caution">
    <text evidence="7">The sequence shown here is derived from an EMBL/GenBank/DDBJ whole genome shotgun (WGS) entry which is preliminary data.</text>
</comment>
<comment type="function">
    <text evidence="6">Gustatory receptor which mediates acceptance or avoidance behavior, depending on its substrates.</text>
</comment>
<keyword evidence="6" id="KW-0807">Transducer</keyword>
<evidence type="ECO:0000313" key="8">
    <source>
        <dbReference type="Proteomes" id="UP001159363"/>
    </source>
</evidence>
<keyword evidence="6" id="KW-0675">Receptor</keyword>
<feature type="transmembrane region" description="Helical" evidence="6">
    <location>
        <begin position="153"/>
        <end position="177"/>
    </location>
</feature>
<dbReference type="EMBL" id="JARBHB010000015">
    <property type="protein sequence ID" value="KAJ8867963.1"/>
    <property type="molecule type" value="Genomic_DNA"/>
</dbReference>
<protein>
    <recommendedName>
        <fullName evidence="6">Gustatory receptor</fullName>
    </recommendedName>
</protein>
<proteinExistence type="inferred from homology"/>
<keyword evidence="5 6" id="KW-0472">Membrane</keyword>
<gene>
    <name evidence="7" type="ORF">PR048_031772</name>
</gene>
<feature type="transmembrane region" description="Helical" evidence="6">
    <location>
        <begin position="108"/>
        <end position="133"/>
    </location>
</feature>
<evidence type="ECO:0000256" key="4">
    <source>
        <dbReference type="ARBA" id="ARBA00022989"/>
    </source>
</evidence>
<evidence type="ECO:0000256" key="3">
    <source>
        <dbReference type="ARBA" id="ARBA00022692"/>
    </source>
</evidence>
<evidence type="ECO:0000256" key="6">
    <source>
        <dbReference type="RuleBase" id="RU363108"/>
    </source>
</evidence>
<dbReference type="InterPro" id="IPR013604">
    <property type="entry name" value="7TM_chemorcpt"/>
</dbReference>
<comment type="caution">
    <text evidence="6">Lacks conserved residue(s) required for the propagation of feature annotation.</text>
</comment>
<organism evidence="7 8">
    <name type="scientific">Dryococelus australis</name>
    <dbReference type="NCBI Taxonomy" id="614101"/>
    <lineage>
        <taxon>Eukaryota</taxon>
        <taxon>Metazoa</taxon>
        <taxon>Ecdysozoa</taxon>
        <taxon>Arthropoda</taxon>
        <taxon>Hexapoda</taxon>
        <taxon>Insecta</taxon>
        <taxon>Pterygota</taxon>
        <taxon>Neoptera</taxon>
        <taxon>Polyneoptera</taxon>
        <taxon>Phasmatodea</taxon>
        <taxon>Verophasmatodea</taxon>
        <taxon>Anareolatae</taxon>
        <taxon>Phasmatidae</taxon>
        <taxon>Eurycanthinae</taxon>
        <taxon>Dryococelus</taxon>
    </lineage>
</organism>
<keyword evidence="2 6" id="KW-1003">Cell membrane</keyword>
<name>A0ABQ9G6U7_9NEOP</name>
<accession>A0ABQ9G6U7</accession>
<evidence type="ECO:0000256" key="1">
    <source>
        <dbReference type="ARBA" id="ARBA00004651"/>
    </source>
</evidence>
<reference evidence="7 8" key="1">
    <citation type="submission" date="2023-02" db="EMBL/GenBank/DDBJ databases">
        <title>LHISI_Scaffold_Assembly.</title>
        <authorList>
            <person name="Stuart O.P."/>
            <person name="Cleave R."/>
            <person name="Magrath M.J.L."/>
            <person name="Mikheyev A.S."/>
        </authorList>
    </citation>
    <scope>NUCLEOTIDE SEQUENCE [LARGE SCALE GENOMIC DNA]</scope>
    <source>
        <strain evidence="7">Daus_M_001</strain>
        <tissue evidence="7">Leg muscle</tissue>
    </source>
</reference>
<evidence type="ECO:0000313" key="7">
    <source>
        <dbReference type="EMBL" id="KAJ8867963.1"/>
    </source>
</evidence>
<dbReference type="Proteomes" id="UP001159363">
    <property type="component" value="Chromosome 14"/>
</dbReference>
<keyword evidence="3 6" id="KW-0812">Transmembrane</keyword>
<keyword evidence="8" id="KW-1185">Reference proteome</keyword>
<evidence type="ECO:0000256" key="2">
    <source>
        <dbReference type="ARBA" id="ARBA00022475"/>
    </source>
</evidence>
<sequence>MMACCSSGQKILSDILAYGKLKSHDEELLGYPPCVECFQGCGTVTDAPHSRSWCNARRKSAEVARGKRGNVASNTERCTMRASQGTVSEVTVSSLKRMRNVYHYLHETMLMVDSTFGFQMLVAMISSFTYFIWNAKMAISVITDATHKEMSFITIFITTTVMWSIANFPILVVTTFLPQHVANKREKIISLLQKLSLQKTLNPVAMMEVQIFSHQVFVRPVVFTAWGLFSLDRELMMVNRGGYKTVPEYKDGERREIPEETRRPAASYDMIAMCVNPGATRPGIVLGSPLRSKCALVAASNTPPAPKPQLQLRRTQREPLEMKYEECPPPPPTPPRAGITHMSGEYWAALNIEVLRASEGEV</sequence>
<dbReference type="Pfam" id="PF08395">
    <property type="entry name" value="7tm_7"/>
    <property type="match status" value="1"/>
</dbReference>
<comment type="similarity">
    <text evidence="6">Belongs to the insect chemoreceptor superfamily. Gustatory receptor (GR) family.</text>
</comment>
<keyword evidence="4 6" id="KW-1133">Transmembrane helix</keyword>
<evidence type="ECO:0000256" key="5">
    <source>
        <dbReference type="ARBA" id="ARBA00023136"/>
    </source>
</evidence>
<comment type="subcellular location">
    <subcellularLocation>
        <location evidence="1 6">Cell membrane</location>
        <topology evidence="1 6">Multi-pass membrane protein</topology>
    </subcellularLocation>
</comment>